<dbReference type="NCBIfam" id="TIGR01280">
    <property type="entry name" value="xseB"/>
    <property type="match status" value="1"/>
</dbReference>
<dbReference type="GO" id="GO:0008855">
    <property type="term" value="F:exodeoxyribonuclease VII activity"/>
    <property type="evidence" value="ECO:0007669"/>
    <property type="project" value="UniProtKB-EC"/>
</dbReference>
<dbReference type="PIRSF" id="PIRSF006488">
    <property type="entry name" value="Exonuc_VII_S"/>
    <property type="match status" value="1"/>
</dbReference>
<dbReference type="InterPro" id="IPR003761">
    <property type="entry name" value="Exonuc_VII_S"/>
</dbReference>
<comment type="subcellular location">
    <subcellularLocation>
        <location evidence="6">Cytoplasm</location>
    </subcellularLocation>
</comment>
<comment type="function">
    <text evidence="6">Bidirectionally degrades single-stranded DNA into large acid-insoluble oligonucleotides, which are then degraded further into small acid-soluble oligonucleotides.</text>
</comment>
<reference evidence="7" key="1">
    <citation type="submission" date="2022-06" db="EMBL/GenBank/DDBJ databases">
        <title>Genome sequence of Phormidium yuhuli AB48 isolated from an industrial photobioreactor environment.</title>
        <authorList>
            <person name="Qiu Y."/>
            <person name="Noonan A.J.C."/>
            <person name="Dofher K."/>
            <person name="Koch M."/>
            <person name="Kieft B."/>
            <person name="Lin X."/>
            <person name="Ziels R.M."/>
            <person name="Hallam S.J."/>
        </authorList>
    </citation>
    <scope>NUCLEOTIDE SEQUENCE</scope>
    <source>
        <strain evidence="7">AB48</strain>
    </source>
</reference>
<gene>
    <name evidence="6 7" type="primary">xseB</name>
    <name evidence="7" type="ORF">NEA10_08375</name>
</gene>
<dbReference type="EMBL" id="CP098611">
    <property type="protein sequence ID" value="USR92713.1"/>
    <property type="molecule type" value="Genomic_DNA"/>
</dbReference>
<evidence type="ECO:0000256" key="1">
    <source>
        <dbReference type="ARBA" id="ARBA00009998"/>
    </source>
</evidence>
<keyword evidence="4 6" id="KW-0378">Hydrolase</keyword>
<keyword evidence="8" id="KW-1185">Reference proteome</keyword>
<proteinExistence type="inferred from homology"/>
<name>A0ABY5AU14_9CYAN</name>
<dbReference type="Proteomes" id="UP001056708">
    <property type="component" value="Chromosome"/>
</dbReference>
<organism evidence="7 8">
    <name type="scientific">Phormidium yuhuli AB48</name>
    <dbReference type="NCBI Taxonomy" id="2940671"/>
    <lineage>
        <taxon>Bacteria</taxon>
        <taxon>Bacillati</taxon>
        <taxon>Cyanobacteriota</taxon>
        <taxon>Cyanophyceae</taxon>
        <taxon>Oscillatoriophycideae</taxon>
        <taxon>Oscillatoriales</taxon>
        <taxon>Oscillatoriaceae</taxon>
        <taxon>Phormidium</taxon>
        <taxon>Phormidium yuhuli</taxon>
    </lineage>
</organism>
<dbReference type="SUPFAM" id="SSF116842">
    <property type="entry name" value="XseB-like"/>
    <property type="match status" value="1"/>
</dbReference>
<keyword evidence="3 6" id="KW-0540">Nuclease</keyword>
<comment type="subunit">
    <text evidence="6">Heterooligomer composed of large and small subunits.</text>
</comment>
<dbReference type="InterPro" id="IPR037004">
    <property type="entry name" value="Exonuc_VII_ssu_sf"/>
</dbReference>
<protein>
    <recommendedName>
        <fullName evidence="6">Exodeoxyribonuclease 7 small subunit</fullName>
        <ecNumber evidence="6">3.1.11.6</ecNumber>
    </recommendedName>
    <alternativeName>
        <fullName evidence="6">Exodeoxyribonuclease VII small subunit</fullName>
        <shortName evidence="6">Exonuclease VII small subunit</shortName>
    </alternativeName>
</protein>
<dbReference type="Gene3D" id="1.10.287.1040">
    <property type="entry name" value="Exonuclease VII, small subunit"/>
    <property type="match status" value="1"/>
</dbReference>
<dbReference type="HAMAP" id="MF_00337">
    <property type="entry name" value="Exonuc_7_S"/>
    <property type="match status" value="1"/>
</dbReference>
<evidence type="ECO:0000256" key="6">
    <source>
        <dbReference type="HAMAP-Rule" id="MF_00337"/>
    </source>
</evidence>
<evidence type="ECO:0000313" key="8">
    <source>
        <dbReference type="Proteomes" id="UP001056708"/>
    </source>
</evidence>
<comment type="similarity">
    <text evidence="1 6">Belongs to the XseB family.</text>
</comment>
<evidence type="ECO:0000256" key="2">
    <source>
        <dbReference type="ARBA" id="ARBA00022490"/>
    </source>
</evidence>
<evidence type="ECO:0000256" key="4">
    <source>
        <dbReference type="ARBA" id="ARBA00022801"/>
    </source>
</evidence>
<dbReference type="Pfam" id="PF02609">
    <property type="entry name" value="Exonuc_VII_S"/>
    <property type="match status" value="1"/>
</dbReference>
<sequence>MTDSWNYEATVEEIERIIQNIESGQLNLDDVFTKFTVAAEHLQDCEQFLGQKQQQLDVLLETLSDS</sequence>
<dbReference type="RefSeq" id="WP_252664860.1">
    <property type="nucleotide sequence ID" value="NZ_CP098611.1"/>
</dbReference>
<dbReference type="EC" id="3.1.11.6" evidence="6"/>
<keyword evidence="5 6" id="KW-0269">Exonuclease</keyword>
<evidence type="ECO:0000256" key="3">
    <source>
        <dbReference type="ARBA" id="ARBA00022722"/>
    </source>
</evidence>
<evidence type="ECO:0000256" key="5">
    <source>
        <dbReference type="ARBA" id="ARBA00022839"/>
    </source>
</evidence>
<comment type="catalytic activity">
    <reaction evidence="6">
        <text>Exonucleolytic cleavage in either 5'- to 3'- or 3'- to 5'-direction to yield nucleoside 5'-phosphates.</text>
        <dbReference type="EC" id="3.1.11.6"/>
    </reaction>
</comment>
<accession>A0ABY5AU14</accession>
<keyword evidence="2 6" id="KW-0963">Cytoplasm</keyword>
<evidence type="ECO:0000313" key="7">
    <source>
        <dbReference type="EMBL" id="USR92713.1"/>
    </source>
</evidence>